<dbReference type="Proteomes" id="UP001234880">
    <property type="component" value="Unassembled WGS sequence"/>
</dbReference>
<organism evidence="1 2">
    <name type="scientific">Streptomyces demainii</name>
    <dbReference type="NCBI Taxonomy" id="588122"/>
    <lineage>
        <taxon>Bacteria</taxon>
        <taxon>Bacillati</taxon>
        <taxon>Actinomycetota</taxon>
        <taxon>Actinomycetes</taxon>
        <taxon>Kitasatosporales</taxon>
        <taxon>Streptomycetaceae</taxon>
        <taxon>Streptomyces</taxon>
    </lineage>
</organism>
<keyword evidence="2" id="KW-1185">Reference proteome</keyword>
<accession>A0ABT9KPC5</accession>
<proteinExistence type="predicted"/>
<gene>
    <name evidence="1" type="ORF">JOF35_002565</name>
</gene>
<protein>
    <submittedName>
        <fullName evidence="1">Uncharacterized protein</fullName>
    </submittedName>
</protein>
<dbReference type="RefSeq" id="WP_307110553.1">
    <property type="nucleotide sequence ID" value="NZ_JAURUE010000001.1"/>
</dbReference>
<name>A0ABT9KPC5_9ACTN</name>
<evidence type="ECO:0000313" key="2">
    <source>
        <dbReference type="Proteomes" id="UP001234880"/>
    </source>
</evidence>
<reference evidence="1 2" key="1">
    <citation type="submission" date="2023-07" db="EMBL/GenBank/DDBJ databases">
        <title>Sequencing the genomes of 1000 actinobacteria strains.</title>
        <authorList>
            <person name="Klenk H.-P."/>
        </authorList>
    </citation>
    <scope>NUCLEOTIDE SEQUENCE [LARGE SCALE GENOMIC DNA]</scope>
    <source>
        <strain evidence="1 2">DSM 41600</strain>
    </source>
</reference>
<evidence type="ECO:0000313" key="1">
    <source>
        <dbReference type="EMBL" id="MDP9610288.1"/>
    </source>
</evidence>
<dbReference type="EMBL" id="JAURUE010000001">
    <property type="protein sequence ID" value="MDP9610288.1"/>
    <property type="molecule type" value="Genomic_DNA"/>
</dbReference>
<sequence length="252" mass="26721">MLRAAGSVPPGVLQPGDVSAATQVRAGLLNAEVPPSSDAAALWIRRTVDDLGPADLWELARGTALTREELAWGAAVTLARQDAVRGSPVRQSSVRQSSVRRDILDELAARTLVDEIAERAPRRWGRDHADAVRTVLYRILADLADVLLEVSESTPTPLEWTGDDTGGMRASAVLGGVSHGVLVLRAMGSLPAAEPVWPHPSLPAERTAWRWRIASGPADRAVHECGSFPAALAARHAAECAITALAAGRCHL</sequence>
<comment type="caution">
    <text evidence="1">The sequence shown here is derived from an EMBL/GenBank/DDBJ whole genome shotgun (WGS) entry which is preliminary data.</text>
</comment>